<keyword evidence="8" id="KW-1185">Reference proteome</keyword>
<protein>
    <recommendedName>
        <fullName evidence="9">Cytochrome P450</fullName>
    </recommendedName>
</protein>
<dbReference type="GO" id="GO:0020037">
    <property type="term" value="F:heme binding"/>
    <property type="evidence" value="ECO:0007669"/>
    <property type="project" value="InterPro"/>
</dbReference>
<keyword evidence="5" id="KW-0408">Iron</keyword>
<keyword evidence="3" id="KW-0479">Metal-binding</keyword>
<feature type="non-terminal residue" evidence="7">
    <location>
        <position position="1"/>
    </location>
</feature>
<reference evidence="7" key="1">
    <citation type="submission" date="2020-11" db="EMBL/GenBank/DDBJ databases">
        <authorList>
            <person name="Tran Van P."/>
        </authorList>
    </citation>
    <scope>NUCLEOTIDE SEQUENCE</scope>
</reference>
<accession>A0A7R9LTD8</accession>
<dbReference type="SUPFAM" id="SSF48264">
    <property type="entry name" value="Cytochrome P450"/>
    <property type="match status" value="1"/>
</dbReference>
<dbReference type="EMBL" id="OC894627">
    <property type="protein sequence ID" value="CAD7647493.1"/>
    <property type="molecule type" value="Genomic_DNA"/>
</dbReference>
<evidence type="ECO:0000313" key="8">
    <source>
        <dbReference type="Proteomes" id="UP000759131"/>
    </source>
</evidence>
<evidence type="ECO:0000256" key="1">
    <source>
        <dbReference type="ARBA" id="ARBA00010617"/>
    </source>
</evidence>
<dbReference type="AlphaFoldDB" id="A0A7R9LTD8"/>
<dbReference type="Proteomes" id="UP000759131">
    <property type="component" value="Unassembled WGS sequence"/>
</dbReference>
<dbReference type="Gene3D" id="1.10.630.10">
    <property type="entry name" value="Cytochrome P450"/>
    <property type="match status" value="1"/>
</dbReference>
<evidence type="ECO:0000256" key="5">
    <source>
        <dbReference type="ARBA" id="ARBA00023004"/>
    </source>
</evidence>
<evidence type="ECO:0000256" key="3">
    <source>
        <dbReference type="ARBA" id="ARBA00022723"/>
    </source>
</evidence>
<sequence>HPILSRHLVAESGDDWKRIRSIVTPTFSSGKMKKMYPMIRQCLDDFVTELDVYADNKKDVNIKTIFVTELDVYADNKKDVNIKTMYGNYTMDVISCCAFATKTNSHKDPNDPFIINAQKVFAPAMSRILSLLLLPAFVLKALNMRSLAEESANEFFFNITRHIMKERKTSNKKYNDFIELLMNVQKDSNTKSNGNNNMKDAIHYDDNDVSEAHHVNEGEEEKEVERKTLSAIDKYITEDEILAQSWVFFVAGYETTATTLTF</sequence>
<dbReference type="PANTHER" id="PTHR24302:SF15">
    <property type="entry name" value="FATTY-ACID PEROXYGENASE"/>
    <property type="match status" value="1"/>
</dbReference>
<dbReference type="InterPro" id="IPR050705">
    <property type="entry name" value="Cytochrome_P450_3A"/>
</dbReference>
<evidence type="ECO:0000256" key="4">
    <source>
        <dbReference type="ARBA" id="ARBA00023002"/>
    </source>
</evidence>
<evidence type="ECO:0000256" key="2">
    <source>
        <dbReference type="ARBA" id="ARBA00022617"/>
    </source>
</evidence>
<keyword evidence="2" id="KW-0349">Heme</keyword>
<dbReference type="EMBL" id="CAJPIZ010040052">
    <property type="protein sequence ID" value="CAG2121528.1"/>
    <property type="molecule type" value="Genomic_DNA"/>
</dbReference>
<dbReference type="GO" id="GO:0005506">
    <property type="term" value="F:iron ion binding"/>
    <property type="evidence" value="ECO:0007669"/>
    <property type="project" value="InterPro"/>
</dbReference>
<gene>
    <name evidence="7" type="ORF">OSB1V03_LOCUS21474</name>
</gene>
<evidence type="ECO:0000256" key="6">
    <source>
        <dbReference type="ARBA" id="ARBA00023033"/>
    </source>
</evidence>
<evidence type="ECO:0008006" key="9">
    <source>
        <dbReference type="Google" id="ProtNLM"/>
    </source>
</evidence>
<dbReference type="InterPro" id="IPR001128">
    <property type="entry name" value="Cyt_P450"/>
</dbReference>
<dbReference type="PANTHER" id="PTHR24302">
    <property type="entry name" value="CYTOCHROME P450 FAMILY 3"/>
    <property type="match status" value="1"/>
</dbReference>
<dbReference type="GO" id="GO:0008395">
    <property type="term" value="F:steroid hydroxylase activity"/>
    <property type="evidence" value="ECO:0007669"/>
    <property type="project" value="TreeGrafter"/>
</dbReference>
<dbReference type="GO" id="GO:0016705">
    <property type="term" value="F:oxidoreductase activity, acting on paired donors, with incorporation or reduction of molecular oxygen"/>
    <property type="evidence" value="ECO:0007669"/>
    <property type="project" value="InterPro"/>
</dbReference>
<organism evidence="7">
    <name type="scientific">Medioppia subpectinata</name>
    <dbReference type="NCBI Taxonomy" id="1979941"/>
    <lineage>
        <taxon>Eukaryota</taxon>
        <taxon>Metazoa</taxon>
        <taxon>Ecdysozoa</taxon>
        <taxon>Arthropoda</taxon>
        <taxon>Chelicerata</taxon>
        <taxon>Arachnida</taxon>
        <taxon>Acari</taxon>
        <taxon>Acariformes</taxon>
        <taxon>Sarcoptiformes</taxon>
        <taxon>Oribatida</taxon>
        <taxon>Brachypylina</taxon>
        <taxon>Oppioidea</taxon>
        <taxon>Oppiidae</taxon>
        <taxon>Medioppia</taxon>
    </lineage>
</organism>
<keyword evidence="4" id="KW-0560">Oxidoreductase</keyword>
<dbReference type="OrthoDB" id="6515010at2759"/>
<feature type="non-terminal residue" evidence="7">
    <location>
        <position position="262"/>
    </location>
</feature>
<proteinExistence type="inferred from homology"/>
<evidence type="ECO:0000313" key="7">
    <source>
        <dbReference type="EMBL" id="CAD7647493.1"/>
    </source>
</evidence>
<comment type="similarity">
    <text evidence="1">Belongs to the cytochrome P450 family.</text>
</comment>
<keyword evidence="6" id="KW-0503">Monooxygenase</keyword>
<dbReference type="Pfam" id="PF00067">
    <property type="entry name" value="p450"/>
    <property type="match status" value="1"/>
</dbReference>
<dbReference type="InterPro" id="IPR036396">
    <property type="entry name" value="Cyt_P450_sf"/>
</dbReference>
<name>A0A7R9LTD8_9ACAR</name>